<sequence>MDGIRGQLKSIGLEPYDCLSPGLMDYIATWTAKKSGALAA</sequence>
<dbReference type="InterPro" id="IPR011057">
    <property type="entry name" value="Mss4-like_sf"/>
</dbReference>
<name>A0A0K2VPT6_MESPL</name>
<organism evidence="1 2">
    <name type="scientific">Mesorhizobium plurifarium</name>
    <dbReference type="NCBI Taxonomy" id="69974"/>
    <lineage>
        <taxon>Bacteria</taxon>
        <taxon>Pseudomonadati</taxon>
        <taxon>Pseudomonadota</taxon>
        <taxon>Alphaproteobacteria</taxon>
        <taxon>Hyphomicrobiales</taxon>
        <taxon>Phyllobacteriaceae</taxon>
        <taxon>Mesorhizobium</taxon>
    </lineage>
</organism>
<protein>
    <submittedName>
        <fullName evidence="1">Glutathione-dependent formaldehyde-activating enzyme</fullName>
        <ecNumber evidence="1">4.4.1.22</ecNumber>
    </submittedName>
</protein>
<dbReference type="SUPFAM" id="SSF51316">
    <property type="entry name" value="Mss4-like"/>
    <property type="match status" value="1"/>
</dbReference>
<evidence type="ECO:0000313" key="1">
    <source>
        <dbReference type="EMBL" id="CDX50665.1"/>
    </source>
</evidence>
<dbReference type="Gene3D" id="3.90.1590.10">
    <property type="entry name" value="glutathione-dependent formaldehyde- activating enzyme (gfa)"/>
    <property type="match status" value="1"/>
</dbReference>
<reference evidence="2" key="1">
    <citation type="submission" date="2014-08" db="EMBL/GenBank/DDBJ databases">
        <authorList>
            <person name="Edwards T."/>
        </authorList>
    </citation>
    <scope>NUCLEOTIDE SEQUENCE [LARGE SCALE GENOMIC DNA]</scope>
</reference>
<dbReference type="EC" id="4.4.1.22" evidence="1"/>
<gene>
    <name evidence="1" type="ORF">MPL1032_110253</name>
</gene>
<dbReference type="Proteomes" id="UP000182888">
    <property type="component" value="Unassembled WGS sequence"/>
</dbReference>
<proteinExistence type="predicted"/>
<accession>A0A0K2VPT6</accession>
<dbReference type="EMBL" id="CCND01000003">
    <property type="protein sequence ID" value="CDX50665.1"/>
    <property type="molecule type" value="Genomic_DNA"/>
</dbReference>
<keyword evidence="1" id="KW-0456">Lyase</keyword>
<dbReference type="GO" id="GO:0051907">
    <property type="term" value="F:S-(hydroxymethyl)glutathione synthase activity"/>
    <property type="evidence" value="ECO:0007669"/>
    <property type="project" value="UniProtKB-EC"/>
</dbReference>
<dbReference type="AlphaFoldDB" id="A0A0K2VPT6"/>
<evidence type="ECO:0000313" key="2">
    <source>
        <dbReference type="Proteomes" id="UP000182888"/>
    </source>
</evidence>